<organism evidence="1">
    <name type="scientific">uncultured bacterium</name>
    <name type="common">gcode 4</name>
    <dbReference type="NCBI Taxonomy" id="1234023"/>
    <lineage>
        <taxon>Bacteria</taxon>
        <taxon>environmental samples</taxon>
    </lineage>
</organism>
<dbReference type="EMBL" id="AMFJ01000953">
    <property type="protein sequence ID" value="EKE26108.1"/>
    <property type="molecule type" value="Genomic_DNA"/>
</dbReference>
<evidence type="ECO:0000313" key="1">
    <source>
        <dbReference type="EMBL" id="EKE26108.1"/>
    </source>
</evidence>
<protein>
    <submittedName>
        <fullName evidence="1">Uncharacterized protein</fullName>
    </submittedName>
</protein>
<name>K2FTB7_9BACT</name>
<sequence length="200" mass="23447">MYTQNLLAWWKNYSIEWILNKHFKILNEISSTSLIQSSWVSKNNFSLAILDNLKLPNMVHLWVVVSKLPVLVINGKSKETGNEKNDWTKSDFIDKETYSSIFTQHWLRYDSQNDLSADETTLSILNCMGVNTDECKEKLEKIEAIKIKTPSYEDITFYAQKSNYLSDLDKDLMMLSVYSDQIWQKIQKIQNVAESMKRKK</sequence>
<dbReference type="AlphaFoldDB" id="K2FTB7"/>
<comment type="caution">
    <text evidence="1">The sequence shown here is derived from an EMBL/GenBank/DDBJ whole genome shotgun (WGS) entry which is preliminary data.</text>
</comment>
<reference evidence="1" key="1">
    <citation type="journal article" date="2012" name="Science">
        <title>Fermentation, hydrogen, and sulfur metabolism in multiple uncultivated bacterial phyla.</title>
        <authorList>
            <person name="Wrighton K.C."/>
            <person name="Thomas B.C."/>
            <person name="Sharon I."/>
            <person name="Miller C.S."/>
            <person name="Castelle C.J."/>
            <person name="VerBerkmoes N.C."/>
            <person name="Wilkins M.J."/>
            <person name="Hettich R.L."/>
            <person name="Lipton M.S."/>
            <person name="Williams K.H."/>
            <person name="Long P.E."/>
            <person name="Banfield J.F."/>
        </authorList>
    </citation>
    <scope>NUCLEOTIDE SEQUENCE [LARGE SCALE GENOMIC DNA]</scope>
</reference>
<proteinExistence type="predicted"/>
<gene>
    <name evidence="1" type="ORF">ACD_4C00437G0001</name>
</gene>
<accession>K2FTB7</accession>